<dbReference type="InterPro" id="IPR013088">
    <property type="entry name" value="Znf_NHR/GATA"/>
</dbReference>
<dbReference type="EMBL" id="KE720872">
    <property type="protein sequence ID" value="ERF74695.1"/>
    <property type="molecule type" value="Genomic_DNA"/>
</dbReference>
<feature type="compositionally biased region" description="Polar residues" evidence="7">
    <location>
        <begin position="132"/>
        <end position="144"/>
    </location>
</feature>
<dbReference type="PROSITE" id="PS00344">
    <property type="entry name" value="GATA_ZN_FINGER_1"/>
    <property type="match status" value="1"/>
</dbReference>
<keyword evidence="5" id="KW-0804">Transcription</keyword>
<feature type="region of interest" description="Disordered" evidence="7">
    <location>
        <begin position="36"/>
        <end position="254"/>
    </location>
</feature>
<dbReference type="SMART" id="SM00401">
    <property type="entry name" value="ZnF_GATA"/>
    <property type="match status" value="1"/>
</dbReference>
<keyword evidence="2 6" id="KW-0863">Zinc-finger</keyword>
<dbReference type="Proteomes" id="UP000019373">
    <property type="component" value="Unassembled WGS sequence"/>
</dbReference>
<evidence type="ECO:0000313" key="10">
    <source>
        <dbReference type="Proteomes" id="UP000019373"/>
    </source>
</evidence>
<dbReference type="InterPro" id="IPR000679">
    <property type="entry name" value="Znf_GATA"/>
</dbReference>
<keyword evidence="10" id="KW-1185">Reference proteome</keyword>
<feature type="compositionally biased region" description="Polar residues" evidence="7">
    <location>
        <begin position="36"/>
        <end position="53"/>
    </location>
</feature>
<proteinExistence type="predicted"/>
<evidence type="ECO:0000256" key="5">
    <source>
        <dbReference type="ARBA" id="ARBA00023163"/>
    </source>
</evidence>
<dbReference type="RefSeq" id="XP_007799796.1">
    <property type="nucleotide sequence ID" value="XM_007801605.1"/>
</dbReference>
<dbReference type="PROSITE" id="PS50114">
    <property type="entry name" value="GATA_ZN_FINGER_2"/>
    <property type="match status" value="1"/>
</dbReference>
<dbReference type="PANTHER" id="PTHR47172">
    <property type="entry name" value="OS01G0976800 PROTEIN"/>
    <property type="match status" value="1"/>
</dbReference>
<feature type="compositionally biased region" description="Polar residues" evidence="7">
    <location>
        <begin position="103"/>
        <end position="120"/>
    </location>
</feature>
<keyword evidence="3" id="KW-0862">Zinc</keyword>
<evidence type="ECO:0000313" key="9">
    <source>
        <dbReference type="EMBL" id="ERF74695.1"/>
    </source>
</evidence>
<name>U1HVI1_ENDPU</name>
<evidence type="ECO:0000256" key="7">
    <source>
        <dbReference type="SAM" id="MobiDB-lite"/>
    </source>
</evidence>
<dbReference type="HOGENOM" id="CLU_029475_0_0_1"/>
<dbReference type="GeneID" id="19235886"/>
<sequence>MDKITRDGIDNHHKVPTPGLSLSIAPLLSPTTTFPGAQPPYSCSSSATPSNMGTFEYISPPSSRRTTVDDKASAPRQSLPSIQEALGGDGTKPFSATIVHPLSATSRVGQPTLSFGSGQTLPEAPSGPPNPFSQGSAADQTSENDPYISHPVQHQTPHAEQDRIKPRFPSINTTEALAASSHTYQSKSPKPRSAHPVPTNSYNQSPHIKNYNPSADTSPTHYPSYRSPYAYSGGSSNPPPSTYPSAPDYSRFNPAFKFDDRKQSIPRSHPSQPYSDSIKRHLDIFDFEMALNEVSEGSGRALEFSRIWKQRAHQRQRSVQLPESLPSLSELDDLMRQSSRVVEAFSRIKEAVIAQQHALAEEQARALKREHYDDESTGFSGEYKENGGFAAGDSKKRRGKAAPPGRCHSCNRAETPEWRRGPDGARTLCNACGLHYAKLTRKMAVNKNAALSGSNLRPKNSEAHSTL</sequence>
<keyword evidence="1" id="KW-0479">Metal-binding</keyword>
<accession>U1HVI1</accession>
<dbReference type="GO" id="GO:0043565">
    <property type="term" value="F:sequence-specific DNA binding"/>
    <property type="evidence" value="ECO:0007669"/>
    <property type="project" value="InterPro"/>
</dbReference>
<organism evidence="9 10">
    <name type="scientific">Endocarpon pusillum (strain Z07020 / HMAS-L-300199)</name>
    <name type="common">Lichen-forming fungus</name>
    <dbReference type="NCBI Taxonomy" id="1263415"/>
    <lineage>
        <taxon>Eukaryota</taxon>
        <taxon>Fungi</taxon>
        <taxon>Dikarya</taxon>
        <taxon>Ascomycota</taxon>
        <taxon>Pezizomycotina</taxon>
        <taxon>Eurotiomycetes</taxon>
        <taxon>Chaetothyriomycetidae</taxon>
        <taxon>Verrucariales</taxon>
        <taxon>Verrucariaceae</taxon>
        <taxon>Endocarpon</taxon>
    </lineage>
</organism>
<dbReference type="Gene3D" id="3.30.50.10">
    <property type="entry name" value="Erythroid Transcription Factor GATA-1, subunit A"/>
    <property type="match status" value="1"/>
</dbReference>
<dbReference type="OMA" id="HYATRAH"/>
<evidence type="ECO:0000259" key="8">
    <source>
        <dbReference type="PROSITE" id="PS50114"/>
    </source>
</evidence>
<dbReference type="Pfam" id="PF00320">
    <property type="entry name" value="GATA"/>
    <property type="match status" value="1"/>
</dbReference>
<dbReference type="GO" id="GO:0006355">
    <property type="term" value="P:regulation of DNA-templated transcription"/>
    <property type="evidence" value="ECO:0007669"/>
    <property type="project" value="InterPro"/>
</dbReference>
<feature type="domain" description="GATA-type" evidence="8">
    <location>
        <begin position="406"/>
        <end position="436"/>
    </location>
</feature>
<evidence type="ECO:0000256" key="3">
    <source>
        <dbReference type="ARBA" id="ARBA00022833"/>
    </source>
</evidence>
<dbReference type="AlphaFoldDB" id="U1HVI1"/>
<dbReference type="SUPFAM" id="SSF57716">
    <property type="entry name" value="Glucocorticoid receptor-like (DNA-binding domain)"/>
    <property type="match status" value="1"/>
</dbReference>
<dbReference type="GO" id="GO:0008270">
    <property type="term" value="F:zinc ion binding"/>
    <property type="evidence" value="ECO:0007669"/>
    <property type="project" value="UniProtKB-KW"/>
</dbReference>
<dbReference type="OrthoDB" id="2162994at2759"/>
<reference evidence="10" key="1">
    <citation type="journal article" date="2014" name="BMC Genomics">
        <title>Genome characteristics reveal the impact of lichenization on lichen-forming fungus Endocarpon pusillum Hedwig (Verrucariales, Ascomycota).</title>
        <authorList>
            <person name="Wang Y.-Y."/>
            <person name="Liu B."/>
            <person name="Zhang X.-Y."/>
            <person name="Zhou Q.-M."/>
            <person name="Zhang T."/>
            <person name="Li H."/>
            <person name="Yu Y.-F."/>
            <person name="Zhang X.-L."/>
            <person name="Hao X.-Y."/>
            <person name="Wang M."/>
            <person name="Wang L."/>
            <person name="Wei J.-C."/>
        </authorList>
    </citation>
    <scope>NUCLEOTIDE SEQUENCE [LARGE SCALE GENOMIC DNA]</scope>
    <source>
        <strain evidence="10">Z07020 / HMAS-L-300199</strain>
    </source>
</reference>
<feature type="compositionally biased region" description="Polar residues" evidence="7">
    <location>
        <begin position="198"/>
        <end position="221"/>
    </location>
</feature>
<protein>
    <recommendedName>
        <fullName evidence="8">GATA-type domain-containing protein</fullName>
    </recommendedName>
</protein>
<evidence type="ECO:0000256" key="4">
    <source>
        <dbReference type="ARBA" id="ARBA00023015"/>
    </source>
</evidence>
<dbReference type="eggNOG" id="KOG1601">
    <property type="taxonomic scope" value="Eukaryota"/>
</dbReference>
<feature type="region of interest" description="Disordered" evidence="7">
    <location>
        <begin position="373"/>
        <end position="420"/>
    </location>
</feature>
<keyword evidence="4" id="KW-0805">Transcription regulation</keyword>
<evidence type="ECO:0000256" key="1">
    <source>
        <dbReference type="ARBA" id="ARBA00022723"/>
    </source>
</evidence>
<dbReference type="CDD" id="cd00202">
    <property type="entry name" value="ZnF_GATA"/>
    <property type="match status" value="1"/>
</dbReference>
<gene>
    <name evidence="9" type="ORF">EPUS_00825</name>
</gene>
<evidence type="ECO:0000256" key="6">
    <source>
        <dbReference type="PROSITE-ProRule" id="PRU00094"/>
    </source>
</evidence>
<dbReference type="PANTHER" id="PTHR47172:SF24">
    <property type="entry name" value="GATA ZINC FINGER DOMAIN-CONTAINING PROTEIN 14-RELATED"/>
    <property type="match status" value="1"/>
</dbReference>
<evidence type="ECO:0000256" key="2">
    <source>
        <dbReference type="ARBA" id="ARBA00022771"/>
    </source>
</evidence>
<feature type="compositionally biased region" description="Polar residues" evidence="7">
    <location>
        <begin position="170"/>
        <end position="188"/>
    </location>
</feature>